<proteinExistence type="predicted"/>
<dbReference type="Proteomes" id="UP000030655">
    <property type="component" value="Unassembled WGS sequence"/>
</dbReference>
<sequence length="168" mass="19365">MYEKNVAHELKLKSIHELGSHLNNLKDGSVLIVSREKDSSDFFGLDICSEFDRLNKTNLINDVYFLFEASVFSKSEEIGFYTESKNLLIKSTEPNKYEVIDYKRMPDSFKKEDLLSKTPIIVQTNVEKEQIQEDGHGILKFKGGFSDIFTGGMELQIEIEEIIILKFK</sequence>
<dbReference type="VEuPathDB" id="MicrosporidiaDB:H312_02006"/>
<gene>
    <name evidence="1" type="ORF">H312_02006</name>
</gene>
<protein>
    <submittedName>
        <fullName evidence="1">Uncharacterized protein</fullName>
    </submittedName>
</protein>
<dbReference type="AlphaFoldDB" id="A0A059F0V7"/>
<reference evidence="1 2" key="2">
    <citation type="submission" date="2014-03" db="EMBL/GenBank/DDBJ databases">
        <title>The Genome Sequence of Anncaliia algerae insect isolate PRA339.</title>
        <authorList>
            <consortium name="The Broad Institute Genome Sequencing Platform"/>
            <consortium name="The Broad Institute Genome Sequencing Center for Infectious Disease"/>
            <person name="Cuomo C."/>
            <person name="Becnel J."/>
            <person name="Sanscrainte N."/>
            <person name="Walker B."/>
            <person name="Young S.K."/>
            <person name="Zeng Q."/>
            <person name="Gargeya S."/>
            <person name="Fitzgerald M."/>
            <person name="Haas B."/>
            <person name="Abouelleil A."/>
            <person name="Alvarado L."/>
            <person name="Arachchi H.M."/>
            <person name="Berlin A.M."/>
            <person name="Chapman S.B."/>
            <person name="Dewar J."/>
            <person name="Goldberg J."/>
            <person name="Griggs A."/>
            <person name="Gujja S."/>
            <person name="Hansen M."/>
            <person name="Howarth C."/>
            <person name="Imamovic A."/>
            <person name="Larimer J."/>
            <person name="McCowan C."/>
            <person name="Murphy C."/>
            <person name="Neiman D."/>
            <person name="Pearson M."/>
            <person name="Priest M."/>
            <person name="Roberts A."/>
            <person name="Saif S."/>
            <person name="Shea T."/>
            <person name="Sisk P."/>
            <person name="Sykes S."/>
            <person name="Wortman J."/>
            <person name="Nusbaum C."/>
            <person name="Birren B."/>
        </authorList>
    </citation>
    <scope>NUCLEOTIDE SEQUENCE [LARGE SCALE GENOMIC DNA]</scope>
    <source>
        <strain evidence="1 2">PRA339</strain>
    </source>
</reference>
<name>A0A059F0V7_9MICR</name>
<evidence type="ECO:0000313" key="1">
    <source>
        <dbReference type="EMBL" id="KCZ80586.1"/>
    </source>
</evidence>
<dbReference type="EMBL" id="KK365172">
    <property type="protein sequence ID" value="KCZ80586.1"/>
    <property type="molecule type" value="Genomic_DNA"/>
</dbReference>
<dbReference type="OrthoDB" id="2188474at2759"/>
<keyword evidence="2" id="KW-1185">Reference proteome</keyword>
<evidence type="ECO:0000313" key="2">
    <source>
        <dbReference type="Proteomes" id="UP000030655"/>
    </source>
</evidence>
<organism evidence="1 2">
    <name type="scientific">Anncaliia algerae PRA339</name>
    <dbReference type="NCBI Taxonomy" id="1288291"/>
    <lineage>
        <taxon>Eukaryota</taxon>
        <taxon>Fungi</taxon>
        <taxon>Fungi incertae sedis</taxon>
        <taxon>Microsporidia</taxon>
        <taxon>Tubulinosematoidea</taxon>
        <taxon>Tubulinosematidae</taxon>
        <taxon>Anncaliia</taxon>
    </lineage>
</organism>
<accession>A0A059F0V7</accession>
<dbReference type="HOGENOM" id="CLU_1586062_0_0_1"/>
<reference evidence="2" key="1">
    <citation type="submission" date="2013-02" db="EMBL/GenBank/DDBJ databases">
        <authorList>
            <consortium name="The Broad Institute Genome Sequencing Platform"/>
            <person name="Cuomo C."/>
            <person name="Becnel J."/>
            <person name="Sanscrainte N."/>
            <person name="Walker B."/>
            <person name="Young S.K."/>
            <person name="Zeng Q."/>
            <person name="Gargeya S."/>
            <person name="Fitzgerald M."/>
            <person name="Haas B."/>
            <person name="Abouelleil A."/>
            <person name="Alvarado L."/>
            <person name="Arachchi H.M."/>
            <person name="Berlin A.M."/>
            <person name="Chapman S.B."/>
            <person name="Dewar J."/>
            <person name="Goldberg J."/>
            <person name="Griggs A."/>
            <person name="Gujja S."/>
            <person name="Hansen M."/>
            <person name="Howarth C."/>
            <person name="Imamovic A."/>
            <person name="Larimer J."/>
            <person name="McCowan C."/>
            <person name="Murphy C."/>
            <person name="Neiman D."/>
            <person name="Pearson M."/>
            <person name="Priest M."/>
            <person name="Roberts A."/>
            <person name="Saif S."/>
            <person name="Shea T."/>
            <person name="Sisk P."/>
            <person name="Sykes S."/>
            <person name="Wortman J."/>
            <person name="Nusbaum C."/>
            <person name="Birren B."/>
        </authorList>
    </citation>
    <scope>NUCLEOTIDE SEQUENCE [LARGE SCALE GENOMIC DNA]</scope>
    <source>
        <strain evidence="2">PRA339</strain>
    </source>
</reference>